<feature type="region of interest" description="Disordered" evidence="6">
    <location>
        <begin position="1735"/>
        <end position="1815"/>
    </location>
</feature>
<feature type="region of interest" description="Disordered" evidence="6">
    <location>
        <begin position="967"/>
        <end position="986"/>
    </location>
</feature>
<feature type="compositionally biased region" description="Basic and acidic residues" evidence="6">
    <location>
        <begin position="404"/>
        <end position="419"/>
    </location>
</feature>
<evidence type="ECO:0000256" key="5">
    <source>
        <dbReference type="SAM" id="Coils"/>
    </source>
</evidence>
<comment type="caution">
    <text evidence="8">The sequence shown here is derived from an EMBL/GenBank/DDBJ whole genome shotgun (WGS) entry which is preliminary data.</text>
</comment>
<dbReference type="PROSITE" id="PS00478">
    <property type="entry name" value="LIM_DOMAIN_1"/>
    <property type="match status" value="1"/>
</dbReference>
<dbReference type="PANTHER" id="PTHR33590:SF2">
    <property type="entry name" value="PROTEIN FAM186A"/>
    <property type="match status" value="1"/>
</dbReference>
<dbReference type="Pfam" id="PF20870">
    <property type="entry name" value="FAM186A-B_N"/>
    <property type="match status" value="1"/>
</dbReference>
<gene>
    <name evidence="8" type="ORF">JEQ12_014392</name>
</gene>
<feature type="region of interest" description="Disordered" evidence="6">
    <location>
        <begin position="993"/>
        <end position="1017"/>
    </location>
</feature>
<dbReference type="EMBL" id="JAEMGP010000003">
    <property type="protein sequence ID" value="KAG5211963.1"/>
    <property type="molecule type" value="Genomic_DNA"/>
</dbReference>
<dbReference type="Gene3D" id="2.10.110.10">
    <property type="entry name" value="Cysteine Rich Protein"/>
    <property type="match status" value="1"/>
</dbReference>
<dbReference type="CDD" id="cd09485">
    <property type="entry name" value="LIM_Eplin_alpha_beta"/>
    <property type="match status" value="1"/>
</dbReference>
<evidence type="ECO:0000256" key="3">
    <source>
        <dbReference type="ARBA" id="ARBA00023038"/>
    </source>
</evidence>
<feature type="compositionally biased region" description="Polar residues" evidence="6">
    <location>
        <begin position="771"/>
        <end position="787"/>
    </location>
</feature>
<feature type="region of interest" description="Disordered" evidence="6">
    <location>
        <begin position="1950"/>
        <end position="2035"/>
    </location>
</feature>
<feature type="compositionally biased region" description="Basic and acidic residues" evidence="6">
    <location>
        <begin position="1952"/>
        <end position="1961"/>
    </location>
</feature>
<reference evidence="8 9" key="1">
    <citation type="submission" date="2020-12" db="EMBL/GenBank/DDBJ databases">
        <title>De novo assembly of Tibetan sheep genome.</title>
        <authorList>
            <person name="Li X."/>
        </authorList>
    </citation>
    <scope>NUCLEOTIDE SEQUENCE [LARGE SCALE GENOMIC DNA]</scope>
    <source>
        <tissue evidence="8">Heart</tissue>
    </source>
</reference>
<accession>A0A836ACY3</accession>
<feature type="compositionally biased region" description="Polar residues" evidence="6">
    <location>
        <begin position="2361"/>
        <end position="2382"/>
    </location>
</feature>
<dbReference type="FunFam" id="2.10.110.10:FF:000002">
    <property type="entry name" value="LIM domain and actin-binding 1"/>
    <property type="match status" value="1"/>
</dbReference>
<evidence type="ECO:0000256" key="4">
    <source>
        <dbReference type="PROSITE-ProRule" id="PRU00125"/>
    </source>
</evidence>
<dbReference type="PROSITE" id="PS50023">
    <property type="entry name" value="LIM_DOMAIN_2"/>
    <property type="match status" value="1"/>
</dbReference>
<feature type="compositionally biased region" description="Polar residues" evidence="6">
    <location>
        <begin position="1057"/>
        <end position="1068"/>
    </location>
</feature>
<protein>
    <recommendedName>
        <fullName evidence="7">LIM zinc-binding domain-containing protein</fullName>
    </recommendedName>
</protein>
<feature type="compositionally biased region" description="Polar residues" evidence="6">
    <location>
        <begin position="445"/>
        <end position="454"/>
    </location>
</feature>
<feature type="compositionally biased region" description="Polar residues" evidence="6">
    <location>
        <begin position="1860"/>
        <end position="1872"/>
    </location>
</feature>
<dbReference type="Pfam" id="PF20869">
    <property type="entry name" value="FAM186A_PQQAQ"/>
    <property type="match status" value="1"/>
</dbReference>
<feature type="compositionally biased region" description="Basic and acidic residues" evidence="6">
    <location>
        <begin position="712"/>
        <end position="741"/>
    </location>
</feature>
<feature type="compositionally biased region" description="Polar residues" evidence="6">
    <location>
        <begin position="346"/>
        <end position="356"/>
    </location>
</feature>
<feature type="region of interest" description="Disordered" evidence="6">
    <location>
        <begin position="396"/>
        <end position="521"/>
    </location>
</feature>
<keyword evidence="2 4" id="KW-0862">Zinc</keyword>
<feature type="compositionally biased region" description="Low complexity" evidence="6">
    <location>
        <begin position="1220"/>
        <end position="1234"/>
    </location>
</feature>
<feature type="compositionally biased region" description="Basic and acidic residues" evidence="6">
    <location>
        <begin position="1902"/>
        <end position="1912"/>
    </location>
</feature>
<evidence type="ECO:0000256" key="6">
    <source>
        <dbReference type="SAM" id="MobiDB-lite"/>
    </source>
</evidence>
<feature type="region of interest" description="Disordered" evidence="6">
    <location>
        <begin position="1856"/>
        <end position="1916"/>
    </location>
</feature>
<evidence type="ECO:0000313" key="9">
    <source>
        <dbReference type="Proteomes" id="UP000664991"/>
    </source>
</evidence>
<dbReference type="InterPro" id="IPR001781">
    <property type="entry name" value="Znf_LIM"/>
</dbReference>
<dbReference type="Proteomes" id="UP000664991">
    <property type="component" value="Unassembled WGS sequence"/>
</dbReference>
<dbReference type="Pfam" id="PF00412">
    <property type="entry name" value="LIM"/>
    <property type="match status" value="1"/>
</dbReference>
<feature type="region of interest" description="Disordered" evidence="6">
    <location>
        <begin position="2233"/>
        <end position="2384"/>
    </location>
</feature>
<dbReference type="InterPro" id="IPR049146">
    <property type="entry name" value="FAM186A_B_C"/>
</dbReference>
<dbReference type="GO" id="GO:0046872">
    <property type="term" value="F:metal ion binding"/>
    <property type="evidence" value="ECO:0007669"/>
    <property type="project" value="UniProtKB-KW"/>
</dbReference>
<dbReference type="SUPFAM" id="SSF57716">
    <property type="entry name" value="Glucocorticoid receptor-like (DNA-binding domain)"/>
    <property type="match status" value="2"/>
</dbReference>
<feature type="compositionally biased region" description="Polar residues" evidence="6">
    <location>
        <begin position="1185"/>
        <end position="1202"/>
    </location>
</feature>
<proteinExistence type="predicted"/>
<evidence type="ECO:0000256" key="1">
    <source>
        <dbReference type="ARBA" id="ARBA00022723"/>
    </source>
</evidence>
<sequence length="2414" mass="273368">MSTENNDEHEAGKETFDFTKMYKTVLEKSEVPNIEIPFAVQDVIGKIEQAQLQRAREYLNMQLTDIMQNVKRIINRYTMNENMHAGRKMSLIEHKKRRGSLLEKIVACAKTAEIKDKTLAYILAWLEEWNVTLSEITAIDIEEHHHCLAQMEMLPETFKAIESNVKILSRITTYLLEEKRKQKKKTASRSSLWKSWKERVIKRPATAHALRPDQMISDQFATKTKVSEIQDMLQELIGTSMFNKLENNAIKYISSTTVNLSKALSTLNDEVKTINLHTSDTYANETVEREQEISLKIIEDLSKRNEMLQQKLQEAEEKYEHLIRSKVVEHQALPTSTQKVLPAPSPQSTISQADTENSLDSILTKEFENMVDEAPQKETKALGIKSDSSQLYAAQGETTPDLTDQQKKSSGEITEDKISVKKGGAFQKDGADEFQSQKKKRTKGLSVQETSESNVNDDKENEEELTTEPMDKAGRNETSSAPEPSRWSKLDPSSEKIKGKKHRISPGSTTRKEEKSEEKDMSVFTKKFKSLELAKSGVPDDESEQSNLEEFQKAVESFLKEKIDNIGKPWDKKTVSKEELLSKRSEVEKLGIIKTKMEEYFQKVAETVTKILRKYKDIKNKGQIGEKPLKLRKAVSFMPEQHSQEPTSAQSGISTLISQERLDPLTDNFIRMILTEIESERNVPEASTVGTDYKEKEKQELEERRFEMIKKNLEKEEARLPVKEGKQRQQKEKQWQEEEVWKGQQKLKIQKQIESDEKQKQREEEREGYQKSRQQQLEAWKQTTKQQGVPLEKEKGQQMMQVQKEVRHLEQESSLEREEKQKARRNVGDYESQKQKTAKEMKTYEQPEQVQALRSHITPEQAQAQGITLTPQQSQALRIPVIIPQPQDLGAPFTLGQAQALGISLSHEQFAKLGVPLTSDKVYTLEYPHIPEQIQPLEAPFTPGEAWSMGITVRSVQDLTSRTPLFKEHPLPPWASPPSGHTLKTGISSITDKSVTKHAPHTPKESPVSSTAIAEESPVFEVPSTPFRMSRFPLKQAPSEKFLGMRIPSDPGKPLAPQTSPSSRQTLMSKDLSTSVPFPTPVPSPISGLSPTPQQPFEPEALLSSRQFFISRDSMTPQSPLILKPFLDLRQPLISGVPVTSEQIPQIWAPLSPRKHLVSGTTSIPQELLKSGPLTLSEQFQASQTFATHKQSPGLQAPSTLGQHLPPRTLPGQASSLWVSPTPGRPLTPLTPSTPEKPQKDLSSAVSEKRKERLSIISSLKLKSVSVHPSAPSFKVIQAPFTTKNFQTAEVSDTSEEIQIPEDYFAVERFRMFKSHLTDYKTPVSQAPYADEGTLPTTLIKPVTPLPSLITTQLLKTRQSSPSEWDQESQLPPINKPWVLTSVSDTRQPKMMVPTSYPQELKEQNYFVDVEAQRKNLILLNQATKASILPSQLHTEARNLIIETLRTDKVRLGYLFRKYNAYRLIQRARNNIIKRLLAIQDTGRSYETQNLYIMLKRIDDYQKKVMQIWTKKQNSLEQKRNQCLRKMMYFFSQKRRPTASHLECRSIHFELPNNREDINAFTLGAAGWVPRYSYAASVRCSVSLHKISYVYSIKFIYSSNEQLNRNQDKKYGQSSFQVLIFNYKSAETKALSSSSLRYLVSPYTVPGTSVSVDKMEPTPFNRRQWASLSLRVTAKELSLVNKNNSSAIVEIFSKYQKAAEEANMEKKRSNTENLPQHFRRGNLTALRKKWENPVLGADSLPDSVRNSSAEVRHRGDPPPAEVVGSFASDVQADREELVQPRPKIRSPPEAPTKYPHPRIKDSEHLKDRSTESKKMENCLGESRYEVAKPEMSENAETANKIEKYNVPLNRLKMMFEKGEPTQTKIPRGQNRSAGGRKMSENSYSLDDLEISPGQLSSSALNSEKKESRRNLEFPRLSETSIKDRMAKYQAAVSKQSSSASYTNELRASGGEIKTHKLEQKENVPPGPEVCISYPDGEKVSASENSLATHSTLAEDDSRNSQVKSEVQQPVHPKPLSPDARASSLSESSPPKAVKKFQAPARETCVECQKTVYSMERLLANQQVFHISCFRCSYCNSKLSLGTYASLHGRIYCKPHFNQLFKSKGNYDEGFGHRPHKDLWASKNENEETLERPVQLPNAAETLQSPGVENAPIEKVGVLTASMEAKASCPLEKEDKPAETKKLRIAWPPPTELGSSGSALEEGIKVLKPKWPPEDEISKPEAPEDIDLDLKKLRRSSSLKERSRPFTVAASFRTSSVKSPKALSPPMRKGWSMSEQSEEYGGGVAAERKHMENANTSEKNESVGKTTWPNKGSKGGEAGRRSRESPSFEMGSENLIENGANLDESDKNLLKKQSPLEPKAKTWSSYTDNPSTKEFTTQNQKSQDVGFWEEEVVEELSVEEQIKRNRYYDEDEDEE</sequence>
<evidence type="ECO:0000313" key="8">
    <source>
        <dbReference type="EMBL" id="KAG5211963.1"/>
    </source>
</evidence>
<dbReference type="Pfam" id="PF20865">
    <property type="entry name" value="FAM186A-B_C"/>
    <property type="match status" value="1"/>
</dbReference>
<feature type="compositionally biased region" description="Basic and acidic residues" evidence="6">
    <location>
        <begin position="510"/>
        <end position="521"/>
    </location>
</feature>
<feature type="compositionally biased region" description="Basic and acidic residues" evidence="6">
    <location>
        <begin position="2210"/>
        <end position="2221"/>
    </location>
</feature>
<dbReference type="InterPro" id="IPR049147">
    <property type="entry name" value="FAM186A_PQQAQ"/>
</dbReference>
<feature type="compositionally biased region" description="Basic and acidic residues" evidence="6">
    <location>
        <begin position="2285"/>
        <end position="2301"/>
    </location>
</feature>
<feature type="region of interest" description="Disordered" evidence="6">
    <location>
        <begin position="712"/>
        <end position="842"/>
    </location>
</feature>
<keyword evidence="1 4" id="KW-0479">Metal-binding</keyword>
<feature type="compositionally biased region" description="Basic and acidic residues" evidence="6">
    <location>
        <begin position="751"/>
        <end position="770"/>
    </location>
</feature>
<evidence type="ECO:0000259" key="7">
    <source>
        <dbReference type="PROSITE" id="PS50023"/>
    </source>
</evidence>
<feature type="region of interest" description="Disordered" evidence="6">
    <location>
        <begin position="2209"/>
        <end position="2228"/>
    </location>
</feature>
<name>A0A836ACY3_SHEEP</name>
<dbReference type="PANTHER" id="PTHR33590">
    <property type="entry name" value="GLUTENIN, HIGH MOLECULAR WEIGHT SUBUNIT PW212-RELATED PROTEIN"/>
    <property type="match status" value="1"/>
</dbReference>
<feature type="compositionally biased region" description="Basic and acidic residues" evidence="6">
    <location>
        <begin position="804"/>
        <end position="842"/>
    </location>
</feature>
<organism evidence="8 9">
    <name type="scientific">Ovis aries</name>
    <name type="common">Sheep</name>
    <dbReference type="NCBI Taxonomy" id="9940"/>
    <lineage>
        <taxon>Eukaryota</taxon>
        <taxon>Metazoa</taxon>
        <taxon>Chordata</taxon>
        <taxon>Craniata</taxon>
        <taxon>Vertebrata</taxon>
        <taxon>Euteleostomi</taxon>
        <taxon>Mammalia</taxon>
        <taxon>Eutheria</taxon>
        <taxon>Laurasiatheria</taxon>
        <taxon>Artiodactyla</taxon>
        <taxon>Ruminantia</taxon>
        <taxon>Pecora</taxon>
        <taxon>Bovidae</taxon>
        <taxon>Caprinae</taxon>
        <taxon>Ovis</taxon>
    </lineage>
</organism>
<feature type="region of interest" description="Disordered" evidence="6">
    <location>
        <begin position="1185"/>
        <end position="1248"/>
    </location>
</feature>
<feature type="coiled-coil region" evidence="5">
    <location>
        <begin position="298"/>
        <end position="325"/>
    </location>
</feature>
<dbReference type="InterPro" id="IPR049144">
    <property type="entry name" value="FAM186A_B_N"/>
</dbReference>
<feature type="compositionally biased region" description="Polar residues" evidence="6">
    <location>
        <begin position="1981"/>
        <end position="1991"/>
    </location>
</feature>
<feature type="region of interest" description="Disordered" evidence="6">
    <location>
        <begin position="334"/>
        <end position="356"/>
    </location>
</feature>
<feature type="compositionally biased region" description="Basic and acidic residues" evidence="6">
    <location>
        <begin position="486"/>
        <end position="497"/>
    </location>
</feature>
<feature type="domain" description="LIM zinc-binding" evidence="7">
    <location>
        <begin position="2042"/>
        <end position="2102"/>
    </location>
</feature>
<feature type="compositionally biased region" description="Basic and acidic residues" evidence="6">
    <location>
        <begin position="1798"/>
        <end position="1815"/>
    </location>
</feature>
<feature type="region of interest" description="Disordered" evidence="6">
    <location>
        <begin position="1043"/>
        <end position="1068"/>
    </location>
</feature>
<keyword evidence="5" id="KW-0175">Coiled coil</keyword>
<keyword evidence="3 4" id="KW-0440">LIM domain</keyword>
<evidence type="ECO:0000256" key="2">
    <source>
        <dbReference type="ARBA" id="ARBA00022833"/>
    </source>
</evidence>
<feature type="compositionally biased region" description="Basic and acidic residues" evidence="6">
    <location>
        <begin position="2316"/>
        <end position="2325"/>
    </location>
</feature>
<dbReference type="InterPro" id="IPR028740">
    <property type="entry name" value="EPLIN_Lim_dom"/>
</dbReference>
<dbReference type="SMART" id="SM00132">
    <property type="entry name" value="LIM"/>
    <property type="match status" value="1"/>
</dbReference>